<reference evidence="1 2" key="1">
    <citation type="submission" date="2023-07" db="EMBL/GenBank/DDBJ databases">
        <title>Comparative genomics of wheat-associated soil bacteria to identify genetic determinants of phenazine resistance.</title>
        <authorList>
            <person name="Mouncey N."/>
        </authorList>
    </citation>
    <scope>NUCLEOTIDE SEQUENCE [LARGE SCALE GENOMIC DNA]</scope>
    <source>
        <strain evidence="1 2">V3I3</strain>
    </source>
</reference>
<protein>
    <submittedName>
        <fullName evidence="1">Uncharacterized protein</fullName>
    </submittedName>
</protein>
<evidence type="ECO:0000313" key="1">
    <source>
        <dbReference type="EMBL" id="MDQ0894480.1"/>
    </source>
</evidence>
<keyword evidence="2" id="KW-1185">Reference proteome</keyword>
<organism evidence="1 2">
    <name type="scientific">Agromyces ramosus</name>
    <dbReference type="NCBI Taxonomy" id="33879"/>
    <lineage>
        <taxon>Bacteria</taxon>
        <taxon>Bacillati</taxon>
        <taxon>Actinomycetota</taxon>
        <taxon>Actinomycetes</taxon>
        <taxon>Micrococcales</taxon>
        <taxon>Microbacteriaceae</taxon>
        <taxon>Agromyces</taxon>
    </lineage>
</organism>
<comment type="caution">
    <text evidence="1">The sequence shown here is derived from an EMBL/GenBank/DDBJ whole genome shotgun (WGS) entry which is preliminary data.</text>
</comment>
<accession>A0ABU0R8T8</accession>
<dbReference type="EMBL" id="JAUSYY010000001">
    <property type="protein sequence ID" value="MDQ0894480.1"/>
    <property type="molecule type" value="Genomic_DNA"/>
</dbReference>
<evidence type="ECO:0000313" key="2">
    <source>
        <dbReference type="Proteomes" id="UP001239083"/>
    </source>
</evidence>
<name>A0ABU0R8T8_9MICO</name>
<proteinExistence type="predicted"/>
<gene>
    <name evidence="1" type="ORF">QFZ26_002035</name>
</gene>
<sequence>MFPNVTMKWLTRERASGSLDDDEWDERWRKYLAHNAEVLPRLTNGAERLAQEINLHDAQIHSFEYRPNDVLVIRALIGDLQIGYQFVELSFLDSEIRLEPGSTIDSLCLHEAQTEIIYDEVDLEADGRSVHRVLLWPQGEYEVVFTNLTERRELASPSDRR</sequence>
<dbReference type="Proteomes" id="UP001239083">
    <property type="component" value="Unassembled WGS sequence"/>
</dbReference>